<dbReference type="AlphaFoldDB" id="A0AAW0XFK8"/>
<feature type="region of interest" description="Disordered" evidence="7">
    <location>
        <begin position="510"/>
        <end position="548"/>
    </location>
</feature>
<keyword evidence="3 6" id="KW-0863">Zinc-finger</keyword>
<accession>A0AAW0XFK8</accession>
<organism evidence="9 10">
    <name type="scientific">Cherax quadricarinatus</name>
    <name type="common">Australian red claw crayfish</name>
    <dbReference type="NCBI Taxonomy" id="27406"/>
    <lineage>
        <taxon>Eukaryota</taxon>
        <taxon>Metazoa</taxon>
        <taxon>Ecdysozoa</taxon>
        <taxon>Arthropoda</taxon>
        <taxon>Crustacea</taxon>
        <taxon>Multicrustacea</taxon>
        <taxon>Malacostraca</taxon>
        <taxon>Eumalacostraca</taxon>
        <taxon>Eucarida</taxon>
        <taxon>Decapoda</taxon>
        <taxon>Pleocyemata</taxon>
        <taxon>Astacidea</taxon>
        <taxon>Parastacoidea</taxon>
        <taxon>Parastacidae</taxon>
        <taxon>Cherax</taxon>
    </lineage>
</organism>
<evidence type="ECO:0000256" key="2">
    <source>
        <dbReference type="ARBA" id="ARBA00022737"/>
    </source>
</evidence>
<protein>
    <recommendedName>
        <fullName evidence="8">C2H2-type domain-containing protein</fullName>
    </recommendedName>
</protein>
<feature type="domain" description="C2H2-type" evidence="8">
    <location>
        <begin position="462"/>
        <end position="489"/>
    </location>
</feature>
<evidence type="ECO:0000256" key="3">
    <source>
        <dbReference type="ARBA" id="ARBA00022771"/>
    </source>
</evidence>
<dbReference type="SMART" id="SM00355">
    <property type="entry name" value="ZnF_C2H2"/>
    <property type="match status" value="12"/>
</dbReference>
<evidence type="ECO:0000256" key="4">
    <source>
        <dbReference type="ARBA" id="ARBA00022833"/>
    </source>
</evidence>
<reference evidence="9 10" key="1">
    <citation type="journal article" date="2024" name="BMC Genomics">
        <title>Genome assembly of redclaw crayfish (Cherax quadricarinatus) provides insights into its immune adaptation and hypoxia tolerance.</title>
        <authorList>
            <person name="Liu Z."/>
            <person name="Zheng J."/>
            <person name="Li H."/>
            <person name="Fang K."/>
            <person name="Wang S."/>
            <person name="He J."/>
            <person name="Zhou D."/>
            <person name="Weng S."/>
            <person name="Chi M."/>
            <person name="Gu Z."/>
            <person name="He J."/>
            <person name="Li F."/>
            <person name="Wang M."/>
        </authorList>
    </citation>
    <scope>NUCLEOTIDE SEQUENCE [LARGE SCALE GENOMIC DNA]</scope>
    <source>
        <strain evidence="9">ZL_2023a</strain>
    </source>
</reference>
<dbReference type="PANTHER" id="PTHR24393">
    <property type="entry name" value="ZINC FINGER PROTEIN"/>
    <property type="match status" value="1"/>
</dbReference>
<evidence type="ECO:0000256" key="7">
    <source>
        <dbReference type="SAM" id="MobiDB-lite"/>
    </source>
</evidence>
<keyword evidence="5" id="KW-0539">Nucleus</keyword>
<dbReference type="Pfam" id="PF13912">
    <property type="entry name" value="zf-C2H2_6"/>
    <property type="match status" value="2"/>
</dbReference>
<dbReference type="GO" id="GO:0008270">
    <property type="term" value="F:zinc ion binding"/>
    <property type="evidence" value="ECO:0007669"/>
    <property type="project" value="UniProtKB-KW"/>
</dbReference>
<dbReference type="InterPro" id="IPR036236">
    <property type="entry name" value="Znf_C2H2_sf"/>
</dbReference>
<feature type="domain" description="C2H2-type" evidence="8">
    <location>
        <begin position="378"/>
        <end position="406"/>
    </location>
</feature>
<feature type="region of interest" description="Disordered" evidence="7">
    <location>
        <begin position="634"/>
        <end position="658"/>
    </location>
</feature>
<dbReference type="PROSITE" id="PS00028">
    <property type="entry name" value="ZINC_FINGER_C2H2_1"/>
    <property type="match status" value="9"/>
</dbReference>
<feature type="domain" description="C2H2-type" evidence="8">
    <location>
        <begin position="261"/>
        <end position="288"/>
    </location>
</feature>
<dbReference type="PANTHER" id="PTHR24393:SF34">
    <property type="entry name" value="PR_SET DOMAIN 13"/>
    <property type="match status" value="1"/>
</dbReference>
<dbReference type="Proteomes" id="UP001445076">
    <property type="component" value="Unassembled WGS sequence"/>
</dbReference>
<keyword evidence="4" id="KW-0862">Zinc</keyword>
<sequence length="679" mass="75519">VEARQCGGDPGTQPPALTRRIVTVPAAFRKCPHCPTIFVDTAQLSQHLAQLHKTHQQERHCQRCRRRFLTYEDHTACDPCLQTLRQNSLPSRVGNETTAAVFDCGHCHQKFISRVLAELHCLSTGHNVDQIATSKIKEEAAERSTTGIMIKEQCAETKTGIAIKKEPADKETTLVSATSNGGKKAKLRSKIHRGRKHRLLRKNQTVCEKCGVECGSVSSLYVHLRTNHPAMFPHPCGVCGRRFSLEASAREHERRHAMGELQCPACPLRFSHISHLHHHARQHHPDFTDFPCQYCGTVTPTVDALHSHIKVRHGDRLGLPAAFACEVCQETFHTGKALACHRSSRHPGTAVCGFCGAQVGSRYLNKHINAVHTKEKKHRCDKCGKDFFSRTSLTGHQKRQHAPRKHLCDQCGKGYVHNVELQRHLKAHRNQRDFKCDFCGRSFLKAVDLTYHRRSHTGEKPHQCVLCPESFIQPLGLRKHMLKHIGVKKGKRLKYSKKKIDELTSSVISQEGEAQQEASEGRKVASSGKERSVPLTDMHLPPSSPDLTQPLQVFPDTTLVSSPLQQPQQCLQPQLQQLESSDLQVQQLAVTDLDGSQLEGQLELSQVVEDLNSGKLLEMGPGLLLDATDVRSAHEEGAAGGDGEGEAGEGDGTQVSQQPVQVIYVQFVEETAGWRTTDQ</sequence>
<evidence type="ECO:0000256" key="6">
    <source>
        <dbReference type="PROSITE-ProRule" id="PRU00042"/>
    </source>
</evidence>
<feature type="domain" description="C2H2-type" evidence="8">
    <location>
        <begin position="323"/>
        <end position="351"/>
    </location>
</feature>
<dbReference type="EMBL" id="JARKIK010000027">
    <property type="protein sequence ID" value="KAK8742657.1"/>
    <property type="molecule type" value="Genomic_DNA"/>
</dbReference>
<dbReference type="PROSITE" id="PS50157">
    <property type="entry name" value="ZINC_FINGER_C2H2_2"/>
    <property type="match status" value="8"/>
</dbReference>
<evidence type="ECO:0000313" key="10">
    <source>
        <dbReference type="Proteomes" id="UP001445076"/>
    </source>
</evidence>
<evidence type="ECO:0000313" key="9">
    <source>
        <dbReference type="EMBL" id="KAK8742657.1"/>
    </source>
</evidence>
<dbReference type="InterPro" id="IPR013087">
    <property type="entry name" value="Znf_C2H2_type"/>
</dbReference>
<evidence type="ECO:0000256" key="1">
    <source>
        <dbReference type="ARBA" id="ARBA00022723"/>
    </source>
</evidence>
<feature type="non-terminal residue" evidence="9">
    <location>
        <position position="1"/>
    </location>
</feature>
<dbReference type="GO" id="GO:0001228">
    <property type="term" value="F:DNA-binding transcription activator activity, RNA polymerase II-specific"/>
    <property type="evidence" value="ECO:0007669"/>
    <property type="project" value="TreeGrafter"/>
</dbReference>
<feature type="domain" description="C2H2-type" evidence="8">
    <location>
        <begin position="406"/>
        <end position="433"/>
    </location>
</feature>
<feature type="domain" description="C2H2-type" evidence="8">
    <location>
        <begin position="29"/>
        <end position="60"/>
    </location>
</feature>
<evidence type="ECO:0000256" key="5">
    <source>
        <dbReference type="ARBA" id="ARBA00023242"/>
    </source>
</evidence>
<comment type="caution">
    <text evidence="9">The sequence shown here is derived from an EMBL/GenBank/DDBJ whole genome shotgun (WGS) entry which is preliminary data.</text>
</comment>
<dbReference type="SUPFAM" id="SSF57667">
    <property type="entry name" value="beta-beta-alpha zinc fingers"/>
    <property type="match status" value="5"/>
</dbReference>
<dbReference type="GO" id="GO:0005634">
    <property type="term" value="C:nucleus"/>
    <property type="evidence" value="ECO:0007669"/>
    <property type="project" value="TreeGrafter"/>
</dbReference>
<keyword evidence="2" id="KW-0677">Repeat</keyword>
<feature type="domain" description="C2H2-type" evidence="8">
    <location>
        <begin position="434"/>
        <end position="461"/>
    </location>
</feature>
<dbReference type="Gene3D" id="3.30.160.60">
    <property type="entry name" value="Classic Zinc Finger"/>
    <property type="match status" value="5"/>
</dbReference>
<feature type="domain" description="C2H2-type" evidence="8">
    <location>
        <begin position="234"/>
        <end position="257"/>
    </location>
</feature>
<keyword evidence="1" id="KW-0479">Metal-binding</keyword>
<dbReference type="Pfam" id="PF00096">
    <property type="entry name" value="zf-C2H2"/>
    <property type="match status" value="3"/>
</dbReference>
<evidence type="ECO:0000259" key="8">
    <source>
        <dbReference type="PROSITE" id="PS50157"/>
    </source>
</evidence>
<dbReference type="FunFam" id="3.30.160.60:FF:000100">
    <property type="entry name" value="Zinc finger 45-like"/>
    <property type="match status" value="1"/>
</dbReference>
<feature type="compositionally biased region" description="Basic and acidic residues" evidence="7">
    <location>
        <begin position="519"/>
        <end position="532"/>
    </location>
</feature>
<keyword evidence="10" id="KW-1185">Reference proteome</keyword>
<dbReference type="GO" id="GO:0000978">
    <property type="term" value="F:RNA polymerase II cis-regulatory region sequence-specific DNA binding"/>
    <property type="evidence" value="ECO:0007669"/>
    <property type="project" value="TreeGrafter"/>
</dbReference>
<proteinExistence type="predicted"/>
<gene>
    <name evidence="9" type="ORF">OTU49_001607</name>
</gene>
<name>A0AAW0XFK8_CHEQU</name>